<feature type="region of interest" description="Disordered" evidence="2">
    <location>
        <begin position="39"/>
        <end position="71"/>
    </location>
</feature>
<name>A0ABR2F639_9ROSI</name>
<reference evidence="3 4" key="1">
    <citation type="journal article" date="2024" name="G3 (Bethesda)">
        <title>Genome assembly of Hibiscus sabdariffa L. provides insights into metabolisms of medicinal natural products.</title>
        <authorList>
            <person name="Kim T."/>
        </authorList>
    </citation>
    <scope>NUCLEOTIDE SEQUENCE [LARGE SCALE GENOMIC DNA]</scope>
    <source>
        <strain evidence="3">TK-2024</strain>
        <tissue evidence="3">Old leaves</tissue>
    </source>
</reference>
<accession>A0ABR2F639</accession>
<evidence type="ECO:0000313" key="3">
    <source>
        <dbReference type="EMBL" id="KAK8572474.1"/>
    </source>
</evidence>
<evidence type="ECO:0000256" key="2">
    <source>
        <dbReference type="SAM" id="MobiDB-lite"/>
    </source>
</evidence>
<keyword evidence="4" id="KW-1185">Reference proteome</keyword>
<proteinExistence type="predicted"/>
<protein>
    <submittedName>
        <fullName evidence="3">Uncharacterized protein</fullName>
    </submittedName>
</protein>
<organism evidence="3 4">
    <name type="scientific">Hibiscus sabdariffa</name>
    <name type="common">roselle</name>
    <dbReference type="NCBI Taxonomy" id="183260"/>
    <lineage>
        <taxon>Eukaryota</taxon>
        <taxon>Viridiplantae</taxon>
        <taxon>Streptophyta</taxon>
        <taxon>Embryophyta</taxon>
        <taxon>Tracheophyta</taxon>
        <taxon>Spermatophyta</taxon>
        <taxon>Magnoliopsida</taxon>
        <taxon>eudicotyledons</taxon>
        <taxon>Gunneridae</taxon>
        <taxon>Pentapetalae</taxon>
        <taxon>rosids</taxon>
        <taxon>malvids</taxon>
        <taxon>Malvales</taxon>
        <taxon>Malvaceae</taxon>
        <taxon>Malvoideae</taxon>
        <taxon>Hibiscus</taxon>
    </lineage>
</organism>
<feature type="coiled-coil region" evidence="1">
    <location>
        <begin position="164"/>
        <end position="191"/>
    </location>
</feature>
<keyword evidence="1" id="KW-0175">Coiled coil</keyword>
<dbReference type="EMBL" id="JBBPBM010000008">
    <property type="protein sequence ID" value="KAK8572474.1"/>
    <property type="molecule type" value="Genomic_DNA"/>
</dbReference>
<comment type="caution">
    <text evidence="3">The sequence shown here is derived from an EMBL/GenBank/DDBJ whole genome shotgun (WGS) entry which is preliminary data.</text>
</comment>
<evidence type="ECO:0000256" key="1">
    <source>
        <dbReference type="SAM" id="Coils"/>
    </source>
</evidence>
<dbReference type="Proteomes" id="UP001472677">
    <property type="component" value="Unassembled WGS sequence"/>
</dbReference>
<gene>
    <name evidence="3" type="ORF">V6N12_028527</name>
</gene>
<sequence>MTHAFFMSQTDEDSLQPDVVEIRVLRIIKHENRLQSLGDTEESWAGKASRPKLKSATPTGSSNERTRKPNDVAVGVKVKGDSWGRRGVEGEGKSIVTVEGKQERNLLVAVVEAGGGASKDGFEKVVWGGEMGFGERMSHFGVGHDCRYFEWYDDSISYRTKYILRQLRDSERNLVKEIVRLRRELKNCRTNSAGESGSALLDYNDSVQSEPKGNEYIEDVRKDSELINIRKLREKSKLLKK</sequence>
<evidence type="ECO:0000313" key="4">
    <source>
        <dbReference type="Proteomes" id="UP001472677"/>
    </source>
</evidence>